<keyword evidence="2" id="KW-1185">Reference proteome</keyword>
<dbReference type="GO" id="GO:0004748">
    <property type="term" value="F:ribonucleoside-diphosphate reductase activity, thioredoxin disulfide as acceptor"/>
    <property type="evidence" value="ECO:0007669"/>
    <property type="project" value="TreeGrafter"/>
</dbReference>
<dbReference type="EMBL" id="KQ982866">
    <property type="protein sequence ID" value="KYQ49751.1"/>
    <property type="molecule type" value="Genomic_DNA"/>
</dbReference>
<dbReference type="AlphaFoldDB" id="A0A151WPL9"/>
<dbReference type="PANTHER" id="PTHR23409:SF21">
    <property type="entry name" value="CAPSID PROTEIN"/>
    <property type="match status" value="1"/>
</dbReference>
<proteinExistence type="predicted"/>
<dbReference type="InterPro" id="IPR000358">
    <property type="entry name" value="RNR_small_fam"/>
</dbReference>
<gene>
    <name evidence="1" type="ORF">ALC60_11171</name>
</gene>
<feature type="non-terminal residue" evidence="1">
    <location>
        <position position="1"/>
    </location>
</feature>
<reference evidence="1 2" key="1">
    <citation type="submission" date="2015-09" db="EMBL/GenBank/DDBJ databases">
        <title>Trachymyrmex zeteki WGS genome.</title>
        <authorList>
            <person name="Nygaard S."/>
            <person name="Hu H."/>
            <person name="Boomsma J."/>
            <person name="Zhang G."/>
        </authorList>
    </citation>
    <scope>NUCLEOTIDE SEQUENCE [LARGE SCALE GENOMIC DNA]</scope>
    <source>
        <strain evidence="1">Tzet28-1</strain>
        <tissue evidence="1">Whole body</tissue>
    </source>
</reference>
<dbReference type="STRING" id="64791.A0A151WPL9"/>
<sequence>GYMDDTLDLSNPNTALERRAKYIQGNRALDLIGHLHCDVFNQDKFLINGVEVRMRLIRSKDSFCLMESRTISKIRILDASLLVRRAKISPGVLLSHARMLSKTTAKYPLTRVEVKTFTIHAGVVGESIDNAILGQLPKRIIVGFVDNKAFNGDRKLNPFNFKNYRINFFSLYADGMQIPSRPLQPNFSKDDPLYVEAYHTLFSGTGIHFLNEGNSISRDDYANGYTLFAFDLTPDLSANCAGHWNLVKHGSLRIEVRFEKALSVTINCIVYAEFDNVLEIDSSRQVIVDFSG</sequence>
<evidence type="ECO:0000313" key="1">
    <source>
        <dbReference type="EMBL" id="KYQ49751.1"/>
    </source>
</evidence>
<dbReference type="GO" id="GO:0005829">
    <property type="term" value="C:cytosol"/>
    <property type="evidence" value="ECO:0007669"/>
    <property type="project" value="TreeGrafter"/>
</dbReference>
<organism evidence="1 2">
    <name type="scientific">Mycetomoellerius zeteki</name>
    <dbReference type="NCBI Taxonomy" id="64791"/>
    <lineage>
        <taxon>Eukaryota</taxon>
        <taxon>Metazoa</taxon>
        <taxon>Ecdysozoa</taxon>
        <taxon>Arthropoda</taxon>
        <taxon>Hexapoda</taxon>
        <taxon>Insecta</taxon>
        <taxon>Pterygota</taxon>
        <taxon>Neoptera</taxon>
        <taxon>Endopterygota</taxon>
        <taxon>Hymenoptera</taxon>
        <taxon>Apocrita</taxon>
        <taxon>Aculeata</taxon>
        <taxon>Formicoidea</taxon>
        <taxon>Formicidae</taxon>
        <taxon>Myrmicinae</taxon>
        <taxon>Mycetomoellerius</taxon>
    </lineage>
</organism>
<dbReference type="PANTHER" id="PTHR23409">
    <property type="entry name" value="RIBONUCLEOSIDE-DIPHOSPHATE REDUCTASE SMALL CHAIN"/>
    <property type="match status" value="1"/>
</dbReference>
<dbReference type="Proteomes" id="UP000075809">
    <property type="component" value="Unassembled WGS sequence"/>
</dbReference>
<dbReference type="GO" id="GO:0009263">
    <property type="term" value="P:deoxyribonucleotide biosynthetic process"/>
    <property type="evidence" value="ECO:0007669"/>
    <property type="project" value="InterPro"/>
</dbReference>
<evidence type="ECO:0000313" key="2">
    <source>
        <dbReference type="Proteomes" id="UP000075809"/>
    </source>
</evidence>
<protein>
    <submittedName>
        <fullName evidence="1">Uncharacterized protein F54H12.2</fullName>
    </submittedName>
</protein>
<accession>A0A151WPL9</accession>
<name>A0A151WPL9_9HYME</name>